<dbReference type="Proteomes" id="UP000193061">
    <property type="component" value="Unassembled WGS sequence"/>
</dbReference>
<keyword evidence="2" id="KW-0949">S-adenosyl-L-methionine</keyword>
<dbReference type="GO" id="GO:0003824">
    <property type="term" value="F:catalytic activity"/>
    <property type="evidence" value="ECO:0007669"/>
    <property type="project" value="InterPro"/>
</dbReference>
<dbReference type="GO" id="GO:0005829">
    <property type="term" value="C:cytosol"/>
    <property type="evidence" value="ECO:0007669"/>
    <property type="project" value="TreeGrafter"/>
</dbReference>
<dbReference type="InterPro" id="IPR051198">
    <property type="entry name" value="BchE-like"/>
</dbReference>
<dbReference type="Gene3D" id="3.40.50.280">
    <property type="entry name" value="Cobalamin-binding domain"/>
    <property type="match status" value="1"/>
</dbReference>
<accession>A0A1X6YW50</accession>
<evidence type="ECO:0000313" key="8">
    <source>
        <dbReference type="EMBL" id="SLN32540.1"/>
    </source>
</evidence>
<comment type="cofactor">
    <cofactor evidence="1">
        <name>[4Fe-4S] cluster</name>
        <dbReference type="ChEBI" id="CHEBI:49883"/>
    </cofactor>
</comment>
<gene>
    <name evidence="8" type="ORF">ROA7450_01492</name>
</gene>
<dbReference type="SUPFAM" id="SSF52242">
    <property type="entry name" value="Cobalamin (vitamin B12)-binding domain"/>
    <property type="match status" value="1"/>
</dbReference>
<keyword evidence="9" id="KW-1185">Reference proteome</keyword>
<dbReference type="InterPro" id="IPR058240">
    <property type="entry name" value="rSAM_sf"/>
</dbReference>
<evidence type="ECO:0000259" key="6">
    <source>
        <dbReference type="PROSITE" id="PS51332"/>
    </source>
</evidence>
<dbReference type="InterPro" id="IPR006158">
    <property type="entry name" value="Cobalamin-bd"/>
</dbReference>
<evidence type="ECO:0000256" key="5">
    <source>
        <dbReference type="ARBA" id="ARBA00023014"/>
    </source>
</evidence>
<dbReference type="Gene3D" id="3.80.30.20">
    <property type="entry name" value="tm_1862 like domain"/>
    <property type="match status" value="1"/>
</dbReference>
<protein>
    <submittedName>
        <fullName evidence="8">B12 binding domain protein</fullName>
    </submittedName>
</protein>
<dbReference type="EMBL" id="FWFX01000003">
    <property type="protein sequence ID" value="SLN32540.1"/>
    <property type="molecule type" value="Genomic_DNA"/>
</dbReference>
<dbReference type="PANTHER" id="PTHR43409:SF13">
    <property type="entry name" value="ANAEROBIC MAGNESIUM-PROTOPORPHYRIN IX MONOMETHYL ESTER CYCLASE"/>
    <property type="match status" value="1"/>
</dbReference>
<dbReference type="PROSITE" id="PS51918">
    <property type="entry name" value="RADICAL_SAM"/>
    <property type="match status" value="1"/>
</dbReference>
<dbReference type="InterPro" id="IPR034466">
    <property type="entry name" value="Methyltransferase_Class_B"/>
</dbReference>
<dbReference type="SUPFAM" id="SSF102114">
    <property type="entry name" value="Radical SAM enzymes"/>
    <property type="match status" value="1"/>
</dbReference>
<evidence type="ECO:0000256" key="2">
    <source>
        <dbReference type="ARBA" id="ARBA00022691"/>
    </source>
</evidence>
<evidence type="ECO:0000259" key="7">
    <source>
        <dbReference type="PROSITE" id="PS51918"/>
    </source>
</evidence>
<dbReference type="Pfam" id="PF02310">
    <property type="entry name" value="B12-binding"/>
    <property type="match status" value="1"/>
</dbReference>
<dbReference type="AlphaFoldDB" id="A0A1X6YW50"/>
<dbReference type="SMART" id="SM00729">
    <property type="entry name" value="Elp3"/>
    <property type="match status" value="1"/>
</dbReference>
<dbReference type="GO" id="GO:0031419">
    <property type="term" value="F:cobalamin binding"/>
    <property type="evidence" value="ECO:0007669"/>
    <property type="project" value="InterPro"/>
</dbReference>
<feature type="domain" description="B12-binding" evidence="6">
    <location>
        <begin position="61"/>
        <end position="197"/>
    </location>
</feature>
<keyword evidence="5" id="KW-0411">Iron-sulfur</keyword>
<dbReference type="SFLD" id="SFLDS00029">
    <property type="entry name" value="Radical_SAM"/>
    <property type="match status" value="1"/>
</dbReference>
<keyword evidence="4" id="KW-0408">Iron</keyword>
<dbReference type="SFLD" id="SFLDG01123">
    <property type="entry name" value="methyltransferase_(Class_B)"/>
    <property type="match status" value="1"/>
</dbReference>
<evidence type="ECO:0000313" key="9">
    <source>
        <dbReference type="Proteomes" id="UP000193061"/>
    </source>
</evidence>
<organism evidence="8 9">
    <name type="scientific">Roseovarius albus</name>
    <dbReference type="NCBI Taxonomy" id="1247867"/>
    <lineage>
        <taxon>Bacteria</taxon>
        <taxon>Pseudomonadati</taxon>
        <taxon>Pseudomonadota</taxon>
        <taxon>Alphaproteobacteria</taxon>
        <taxon>Rhodobacterales</taxon>
        <taxon>Roseobacteraceae</taxon>
        <taxon>Roseovarius</taxon>
    </lineage>
</organism>
<dbReference type="PANTHER" id="PTHR43409">
    <property type="entry name" value="ANAEROBIC MAGNESIUM-PROTOPORPHYRIN IX MONOMETHYL ESTER CYCLASE-RELATED"/>
    <property type="match status" value="1"/>
</dbReference>
<evidence type="ECO:0000256" key="1">
    <source>
        <dbReference type="ARBA" id="ARBA00001966"/>
    </source>
</evidence>
<dbReference type="GO" id="GO:0046872">
    <property type="term" value="F:metal ion binding"/>
    <property type="evidence" value="ECO:0007669"/>
    <property type="project" value="UniProtKB-KW"/>
</dbReference>
<dbReference type="InterPro" id="IPR006638">
    <property type="entry name" value="Elp3/MiaA/NifB-like_rSAM"/>
</dbReference>
<dbReference type="GO" id="GO:0051539">
    <property type="term" value="F:4 iron, 4 sulfur cluster binding"/>
    <property type="evidence" value="ECO:0007669"/>
    <property type="project" value="UniProtKB-KW"/>
</dbReference>
<dbReference type="InterPro" id="IPR023404">
    <property type="entry name" value="rSAM_horseshoe"/>
</dbReference>
<dbReference type="Pfam" id="PF04055">
    <property type="entry name" value="Radical_SAM"/>
    <property type="match status" value="1"/>
</dbReference>
<feature type="domain" description="Radical SAM core" evidence="7">
    <location>
        <begin position="240"/>
        <end position="463"/>
    </location>
</feature>
<sequence>MGLFCDYATALRRVFVPVPLVPRAEPLGSLCSFAAFGARQLEPELSSAQLAYMNILLLHPPHTAIGSRIPRENLPPLGLLSIGGPLIDAGHCVNLLNVDPDNLPISDIVDAVVHKSPDAVLIGHSGSTSAHPTVVQIARRLKQALPEITIIYGGVYPTYHWKDVLEDCPEIDIIVRGEGEETVVQLMDALQKGASYSTIPGIALREIDSPKATRPASIIKNLDTHRIGWELIDFDEYSYWGGKKSVVVQFSRGCPHLCTYCGQRGFWTKWRHRDPVLLAKEIAWLHREHGVELINFADENPTSSRRLWKQFLEALIAEDVPVILIGSTRAGDIVRDADILHLYKKAGVLRFLLGVEAMSESTLVKIRKGSTPTTDQAAIRLMREHGMIGLCTFAVGFEEETDRDYLALMRQLLKYDPDQIMSVFATPHRWTPFFHVSKDRMVIQQDLRLWDYKHQVMETRNVPAWRVFLWVKVIELRLQARPKALWRTYFHPDPAIRHAMRWYTQMGRRVAVKETLDFFFRERRSNEQKVSQYLGGEKSFAEAAMRKTL</sequence>
<name>A0A1X6YW50_9RHOB</name>
<dbReference type="SFLD" id="SFLDG01082">
    <property type="entry name" value="B12-binding_domain_containing"/>
    <property type="match status" value="1"/>
</dbReference>
<reference evidence="8 9" key="1">
    <citation type="submission" date="2017-03" db="EMBL/GenBank/DDBJ databases">
        <authorList>
            <person name="Afonso C.L."/>
            <person name="Miller P.J."/>
            <person name="Scott M.A."/>
            <person name="Spackman E."/>
            <person name="Goraichik I."/>
            <person name="Dimitrov K.M."/>
            <person name="Suarez D.L."/>
            <person name="Swayne D.E."/>
        </authorList>
    </citation>
    <scope>NUCLEOTIDE SEQUENCE [LARGE SCALE GENOMIC DNA]</scope>
    <source>
        <strain evidence="8 9">CECT 7450</strain>
    </source>
</reference>
<dbReference type="InterPro" id="IPR036724">
    <property type="entry name" value="Cobalamin-bd_sf"/>
</dbReference>
<dbReference type="InterPro" id="IPR007197">
    <property type="entry name" value="rSAM"/>
</dbReference>
<dbReference type="PROSITE" id="PS51332">
    <property type="entry name" value="B12_BINDING"/>
    <property type="match status" value="1"/>
</dbReference>
<keyword evidence="3" id="KW-0479">Metal-binding</keyword>
<dbReference type="CDD" id="cd02068">
    <property type="entry name" value="radical_SAM_B12_BD"/>
    <property type="match status" value="1"/>
</dbReference>
<evidence type="ECO:0000256" key="4">
    <source>
        <dbReference type="ARBA" id="ARBA00023004"/>
    </source>
</evidence>
<proteinExistence type="predicted"/>
<evidence type="ECO:0000256" key="3">
    <source>
        <dbReference type="ARBA" id="ARBA00022723"/>
    </source>
</evidence>
<dbReference type="NCBIfam" id="TIGR02026">
    <property type="entry name" value="BchE"/>
    <property type="match status" value="1"/>
</dbReference>